<dbReference type="OrthoDB" id="310654at2759"/>
<evidence type="ECO:0000256" key="2">
    <source>
        <dbReference type="ARBA" id="ARBA00023002"/>
    </source>
</evidence>
<keyword evidence="3" id="KW-0756">Sterol biosynthesis</keyword>
<dbReference type="GO" id="GO:0004420">
    <property type="term" value="F:hydroxymethylglutaryl-CoA reductase (NADPH) activity"/>
    <property type="evidence" value="ECO:0007669"/>
    <property type="project" value="InterPro"/>
</dbReference>
<dbReference type="GO" id="GO:0016126">
    <property type="term" value="P:sterol biosynthetic process"/>
    <property type="evidence" value="ECO:0007669"/>
    <property type="project" value="UniProtKB-KW"/>
</dbReference>
<protein>
    <submittedName>
        <fullName evidence="4">Hydroxymethylglutaryl-coenzyme A reductase-domain-containing protein</fullName>
    </submittedName>
</protein>
<keyword evidence="2" id="KW-0560">Oxidoreductase</keyword>
<dbReference type="InterPro" id="IPR009023">
    <property type="entry name" value="HMG_CoA_Rdtase_NAD(P)-bd_sf"/>
</dbReference>
<dbReference type="SUPFAM" id="SSF56542">
    <property type="entry name" value="Substrate-binding domain of HMG-CoA reductase"/>
    <property type="match status" value="1"/>
</dbReference>
<dbReference type="Pfam" id="PF00368">
    <property type="entry name" value="HMG-CoA_red"/>
    <property type="match status" value="1"/>
</dbReference>
<keyword evidence="3" id="KW-0443">Lipid metabolism</keyword>
<organism evidence="4">
    <name type="scientific">Aspergillus arachidicola</name>
    <dbReference type="NCBI Taxonomy" id="656916"/>
    <lineage>
        <taxon>Eukaryota</taxon>
        <taxon>Fungi</taxon>
        <taxon>Dikarya</taxon>
        <taxon>Ascomycota</taxon>
        <taxon>Pezizomycotina</taxon>
        <taxon>Eurotiomycetes</taxon>
        <taxon>Eurotiomycetidae</taxon>
        <taxon>Eurotiales</taxon>
        <taxon>Aspergillaceae</taxon>
        <taxon>Aspergillus</taxon>
        <taxon>Aspergillus subgen. Circumdati</taxon>
    </lineage>
</organism>
<evidence type="ECO:0000256" key="3">
    <source>
        <dbReference type="ARBA" id="ARBA00023011"/>
    </source>
</evidence>
<keyword evidence="3" id="KW-0752">Steroid biosynthesis</keyword>
<dbReference type="InterPro" id="IPR023074">
    <property type="entry name" value="HMG_CoA_Rdtase_cat_sf"/>
</dbReference>
<sequence length="141" mass="15051">MGFVQVPVGIAGPVRIIGADTAGAYHAPFATCEPTLVVSCGQGCKVFNACGGLRSEVLNKAMSRALVFLFRSLGHVIAFARVTPVFISIADTFAKVLRAGIWLAKLHSMLVKGYGQSRSVVRLEINDFMIEGQSALDKVHS</sequence>
<dbReference type="PROSITE" id="PS50065">
    <property type="entry name" value="HMG_COA_REDUCTASE_4"/>
    <property type="match status" value="1"/>
</dbReference>
<dbReference type="EMBL" id="ML737280">
    <property type="protein sequence ID" value="KAE8334424.1"/>
    <property type="molecule type" value="Genomic_DNA"/>
</dbReference>
<comment type="similarity">
    <text evidence="1">Belongs to the HMG-CoA reductase family.</text>
</comment>
<dbReference type="Gene3D" id="3.90.770.10">
    <property type="entry name" value="3-hydroxy-3-methylglutaryl-coenzyme A Reductase, Chain A, domain 2"/>
    <property type="match status" value="1"/>
</dbReference>
<dbReference type="AlphaFoldDB" id="A0A5N6XME6"/>
<reference evidence="4" key="1">
    <citation type="submission" date="2019-04" db="EMBL/GenBank/DDBJ databases">
        <title>Friends and foes A comparative genomics study of 23 Aspergillus species from section Flavi.</title>
        <authorList>
            <consortium name="DOE Joint Genome Institute"/>
            <person name="Kjaerbolling I."/>
            <person name="Vesth T."/>
            <person name="Frisvad J.C."/>
            <person name="Nybo J.L."/>
            <person name="Theobald S."/>
            <person name="Kildgaard S."/>
            <person name="Isbrandt T."/>
            <person name="Kuo A."/>
            <person name="Sato A."/>
            <person name="Lyhne E.K."/>
            <person name="Kogle M.E."/>
            <person name="Wiebenga A."/>
            <person name="Kun R.S."/>
            <person name="Lubbers R.J."/>
            <person name="Makela M.R."/>
            <person name="Barry K."/>
            <person name="Chovatia M."/>
            <person name="Clum A."/>
            <person name="Daum C."/>
            <person name="Haridas S."/>
            <person name="He G."/>
            <person name="LaButti K."/>
            <person name="Lipzen A."/>
            <person name="Mondo S."/>
            <person name="Riley R."/>
            <person name="Salamov A."/>
            <person name="Simmons B.A."/>
            <person name="Magnuson J.K."/>
            <person name="Henrissat B."/>
            <person name="Mortensen U.H."/>
            <person name="Larsen T.O."/>
            <person name="Devries R.P."/>
            <person name="Grigoriev I.V."/>
            <person name="Machida M."/>
            <person name="Baker S.E."/>
            <person name="Andersen M.R."/>
        </authorList>
    </citation>
    <scope>NUCLEOTIDE SEQUENCE</scope>
    <source>
        <strain evidence="4">CBS 117612</strain>
    </source>
</reference>
<keyword evidence="3" id="KW-1207">Sterol metabolism</keyword>
<dbReference type="Gene3D" id="3.30.70.420">
    <property type="entry name" value="Hydroxymethylglutaryl-CoA reductase, class I/II, NAD/NADP-binding domain"/>
    <property type="match status" value="1"/>
</dbReference>
<dbReference type="GO" id="GO:0015936">
    <property type="term" value="P:coenzyme A metabolic process"/>
    <property type="evidence" value="ECO:0007669"/>
    <property type="project" value="InterPro"/>
</dbReference>
<dbReference type="Proteomes" id="UP000325558">
    <property type="component" value="Unassembled WGS sequence"/>
</dbReference>
<name>A0A5N6XME6_9EURO</name>
<dbReference type="PANTHER" id="PTHR10572">
    <property type="entry name" value="3-HYDROXY-3-METHYLGLUTARYL-COENZYME A REDUCTASE"/>
    <property type="match status" value="1"/>
</dbReference>
<gene>
    <name evidence="4" type="ORF">BDV24DRAFT_170198</name>
</gene>
<dbReference type="PANTHER" id="PTHR10572:SF24">
    <property type="entry name" value="3-HYDROXY-3-METHYLGLUTARYL-COENZYME A REDUCTASE"/>
    <property type="match status" value="1"/>
</dbReference>
<evidence type="ECO:0000313" key="4">
    <source>
        <dbReference type="EMBL" id="KAE8334424.1"/>
    </source>
</evidence>
<dbReference type="InterPro" id="IPR009029">
    <property type="entry name" value="HMG_CoA_Rdtase_sub-bd_dom_sf"/>
</dbReference>
<dbReference type="InterPro" id="IPR002202">
    <property type="entry name" value="HMG_CoA_Rdtase"/>
</dbReference>
<evidence type="ECO:0000256" key="1">
    <source>
        <dbReference type="ARBA" id="ARBA00007661"/>
    </source>
</evidence>
<proteinExistence type="inferred from homology"/>
<accession>A0A5N6XME6</accession>
<keyword evidence="3" id="KW-0444">Lipid biosynthesis</keyword>
<keyword evidence="3" id="KW-0753">Steroid metabolism</keyword>